<gene>
    <name evidence="2" type="ORF">GPM918_LOCUS30931</name>
    <name evidence="3" type="ORF">SRO942_LOCUS31559</name>
</gene>
<feature type="region of interest" description="Disordered" evidence="1">
    <location>
        <begin position="503"/>
        <end position="528"/>
    </location>
</feature>
<evidence type="ECO:0000313" key="2">
    <source>
        <dbReference type="EMBL" id="CAF1351480.1"/>
    </source>
</evidence>
<feature type="compositionally biased region" description="Polar residues" evidence="1">
    <location>
        <begin position="568"/>
        <end position="578"/>
    </location>
</feature>
<evidence type="ECO:0000313" key="3">
    <source>
        <dbReference type="EMBL" id="CAF4221745.1"/>
    </source>
</evidence>
<accession>A0A815HAP9</accession>
<evidence type="ECO:0000256" key="1">
    <source>
        <dbReference type="SAM" id="MobiDB-lite"/>
    </source>
</evidence>
<feature type="compositionally biased region" description="Polar residues" evidence="1">
    <location>
        <begin position="357"/>
        <end position="374"/>
    </location>
</feature>
<reference evidence="2" key="1">
    <citation type="submission" date="2021-02" db="EMBL/GenBank/DDBJ databases">
        <authorList>
            <person name="Nowell W R."/>
        </authorList>
    </citation>
    <scope>NUCLEOTIDE SEQUENCE</scope>
</reference>
<feature type="region of interest" description="Disordered" evidence="1">
    <location>
        <begin position="808"/>
        <end position="860"/>
    </location>
</feature>
<feature type="compositionally biased region" description="Polar residues" evidence="1">
    <location>
        <begin position="808"/>
        <end position="824"/>
    </location>
</feature>
<name>A0A815HAP9_9BILA</name>
<proteinExistence type="predicted"/>
<keyword evidence="4" id="KW-1185">Reference proteome</keyword>
<comment type="caution">
    <text evidence="2">The sequence shown here is derived from an EMBL/GenBank/DDBJ whole genome shotgun (WGS) entry which is preliminary data.</text>
</comment>
<dbReference type="AlphaFoldDB" id="A0A815HAP9"/>
<dbReference type="Proteomes" id="UP000681722">
    <property type="component" value="Unassembled WGS sequence"/>
</dbReference>
<feature type="region of interest" description="Disordered" evidence="1">
    <location>
        <begin position="561"/>
        <end position="590"/>
    </location>
</feature>
<evidence type="ECO:0000313" key="4">
    <source>
        <dbReference type="Proteomes" id="UP000663829"/>
    </source>
</evidence>
<protein>
    <submittedName>
        <fullName evidence="2">Uncharacterized protein</fullName>
    </submittedName>
</protein>
<dbReference type="Proteomes" id="UP000663829">
    <property type="component" value="Unassembled WGS sequence"/>
</dbReference>
<dbReference type="EMBL" id="CAJOBC010064626">
    <property type="protein sequence ID" value="CAF4221745.1"/>
    <property type="molecule type" value="Genomic_DNA"/>
</dbReference>
<dbReference type="EMBL" id="CAJNOQ010014931">
    <property type="protein sequence ID" value="CAF1351480.1"/>
    <property type="molecule type" value="Genomic_DNA"/>
</dbReference>
<feature type="region of interest" description="Disordered" evidence="1">
    <location>
        <begin position="357"/>
        <end position="376"/>
    </location>
</feature>
<sequence>MGKEQIVNFVAGKYELNEKLPSIETILMVRYLMGYRIYQYSQQAAAYLEPILNGLRFNDSTKDITIKQLSDSKRQGSLERRSADLIERLAFSLQNIFDVFRVLKEVEKEGYPIRFGDIYLETRQACEQQIAKLFYSNEGGAASQQNNTSYADYVDLKTLPCVRITSVSSPPTKSMTVTLETVQIAVRLYDEVYYPQSMNLFNCQDDDFEDNAHDNEYGRKILLFPFKIILKASLTQTGGPFKNAGRNDIDVDKIISNLVNKQLLKSGRYLKSSARNIICWIRWFPDCQAEEQLADLMKNLSDDYGFPLYQYLHTIENISDCHPNTEALQITDNRNEDIKGLQQKISLLKQNLDVKNQQRMKPSNHASLDSNTPGTRMDGGTTVAGGSMNRTTNDGTNQISDLSLSTTHIYNNVSTNHLSFENQATRSSFDSYDGHTDYNSVRRVSKVNTSLSTNDHLREHHSAAFHVATSINHNHSNQRMNIFTVQTEAISAHVDAISRETREKYSKLQERPTSTTEVLPESSADPVVRETEQVLNELEEILTTGHEVLNGGNGPLGDITNGFHYEGNNETNENAASQSKKRKREPVSTVDDNAVVKKSTLKQQDDTEVIIDGHPVRSTMRSYCKKILLCGSAVITGTKLNRTITHATLPDLYKCCQFLADIGILELKEKFLGNKTTYYSCYIKRIPITPSETLKFTGVLMQLGIVDMKQYYDSMRGINTKNQAWLTQEGYDFFQQEPYRAHVVDDNMKQDKVMTPRRKIVQKFNLREDKRGHVGAVQNSENSEMHLVSQESSIIDDNLSTTISSTQSTWFTTGSQPPTSPREQTQAEEIIKQPRKRKLTQKAIESGAIIKKQKDKSKEQ</sequence>
<feature type="compositionally biased region" description="Basic residues" evidence="1">
    <location>
        <begin position="851"/>
        <end position="860"/>
    </location>
</feature>
<organism evidence="2 4">
    <name type="scientific">Didymodactylos carnosus</name>
    <dbReference type="NCBI Taxonomy" id="1234261"/>
    <lineage>
        <taxon>Eukaryota</taxon>
        <taxon>Metazoa</taxon>
        <taxon>Spiralia</taxon>
        <taxon>Gnathifera</taxon>
        <taxon>Rotifera</taxon>
        <taxon>Eurotatoria</taxon>
        <taxon>Bdelloidea</taxon>
        <taxon>Philodinida</taxon>
        <taxon>Philodinidae</taxon>
        <taxon>Didymodactylos</taxon>
    </lineage>
</organism>